<dbReference type="Pfam" id="PF00651">
    <property type="entry name" value="BTB"/>
    <property type="match status" value="1"/>
</dbReference>
<dbReference type="PANTHER" id="PTHR22872:SF2">
    <property type="entry name" value="INHIBITOR OF BRUTON TYROSINE KINASE"/>
    <property type="match status" value="1"/>
</dbReference>
<dbReference type="Pfam" id="PF13540">
    <property type="entry name" value="RCC1_2"/>
    <property type="match status" value="1"/>
</dbReference>
<evidence type="ECO:0000313" key="4">
    <source>
        <dbReference type="EMBL" id="KAJ6233805.1"/>
    </source>
</evidence>
<dbReference type="InterPro" id="IPR000210">
    <property type="entry name" value="BTB/POZ_dom"/>
</dbReference>
<reference evidence="4" key="1">
    <citation type="submission" date="2022-08" db="EMBL/GenBank/DDBJ databases">
        <title>Novel sulfate-reducing endosymbionts in the free-living metamonad Anaeramoeba.</title>
        <authorList>
            <person name="Jerlstrom-Hultqvist J."/>
            <person name="Cepicka I."/>
            <person name="Gallot-Lavallee L."/>
            <person name="Salas-Leiva D."/>
            <person name="Curtis B.A."/>
            <person name="Zahonova K."/>
            <person name="Pipaliya S."/>
            <person name="Dacks J."/>
            <person name="Roger A.J."/>
        </authorList>
    </citation>
    <scope>NUCLEOTIDE SEQUENCE</scope>
    <source>
        <strain evidence="4">Schooner1</strain>
    </source>
</reference>
<organism evidence="4 5">
    <name type="scientific">Anaeramoeba flamelloides</name>
    <dbReference type="NCBI Taxonomy" id="1746091"/>
    <lineage>
        <taxon>Eukaryota</taxon>
        <taxon>Metamonada</taxon>
        <taxon>Anaeramoebidae</taxon>
        <taxon>Anaeramoeba</taxon>
    </lineage>
</organism>
<dbReference type="InterPro" id="IPR000408">
    <property type="entry name" value="Reg_chr_condens"/>
</dbReference>
<dbReference type="PROSITE" id="PS50012">
    <property type="entry name" value="RCC1_3"/>
    <property type="match status" value="1"/>
</dbReference>
<gene>
    <name evidence="4" type="ORF">M0813_29666</name>
</gene>
<keyword evidence="1" id="KW-0677">Repeat</keyword>
<dbReference type="InterPro" id="IPR051625">
    <property type="entry name" value="Signaling_Regulatory_Domain"/>
</dbReference>
<comment type="caution">
    <text evidence="4">The sequence shown here is derived from an EMBL/GenBank/DDBJ whole genome shotgun (WGS) entry which is preliminary data.</text>
</comment>
<evidence type="ECO:0000256" key="1">
    <source>
        <dbReference type="ARBA" id="ARBA00022737"/>
    </source>
</evidence>
<dbReference type="CDD" id="cd18186">
    <property type="entry name" value="BTB_POZ_ZBTB_KLHL-like"/>
    <property type="match status" value="1"/>
</dbReference>
<evidence type="ECO:0000256" key="2">
    <source>
        <dbReference type="PROSITE-ProRule" id="PRU00235"/>
    </source>
</evidence>
<sequence>MTTKQPFYLINGTTLTNKTSTHNHVFKCGSGGDKVTAYVDETTCVRQYTGTSETKLHSQIKNVVQVASGYQHTIFLTEDGKVYGFGSQNSKDLGTNSAINSNTSGEFDYFKKNNLKVRKIAAGVFQSYFITTDNKYYACGSNSENRLGIFDNKSIQGPTLVTDVNVTDVWSGLYAYTVYYQQEDGKIIGAGKTVPRNPYTLTDETELKDLEIVNIAGGYSHFLFLFHTKEGAPQVYYISDKQKPRLWNELSGFRVTHLGMCCHNSVFTTEDNKVLCSTSTGGSVTDLTSQLPKIPTSQRWEICNKAWDATIFPVDDSNPLYEDFKNIYENQILVDCQLPNTDLKVHKTWIEQRFRNTFQTLEQRFAELNSDLSKELLDWAYGIKSFVSENGVEFLNSIKADPKSTLQDDLNILYHQEETKNFAILVKIQDEEDEDEEEDDEEDEENEFEEIPVHKFVLILKTNLFREMFVNVTEKSNSVKDFFEKSPESMEVFIKYLYLNKIELTADDEPEMIVEELKEAQDYYKLNENSNFTKELETIKIKFC</sequence>
<dbReference type="PANTHER" id="PTHR22872">
    <property type="entry name" value="BTK-BINDING PROTEIN-RELATED"/>
    <property type="match status" value="1"/>
</dbReference>
<evidence type="ECO:0000313" key="5">
    <source>
        <dbReference type="Proteomes" id="UP001150062"/>
    </source>
</evidence>
<keyword evidence="5" id="KW-1185">Reference proteome</keyword>
<dbReference type="InterPro" id="IPR009091">
    <property type="entry name" value="RCC1/BLIP-II"/>
</dbReference>
<dbReference type="SUPFAM" id="SSF50985">
    <property type="entry name" value="RCC1/BLIP-II"/>
    <property type="match status" value="1"/>
</dbReference>
<evidence type="ECO:0000259" key="3">
    <source>
        <dbReference type="PROSITE" id="PS50097"/>
    </source>
</evidence>
<accession>A0ABQ8XN77</accession>
<feature type="repeat" description="RCC1" evidence="2">
    <location>
        <begin position="80"/>
        <end position="133"/>
    </location>
</feature>
<dbReference type="PROSITE" id="PS50097">
    <property type="entry name" value="BTB"/>
    <property type="match status" value="1"/>
</dbReference>
<dbReference type="SUPFAM" id="SSF54695">
    <property type="entry name" value="POZ domain"/>
    <property type="match status" value="1"/>
</dbReference>
<dbReference type="PROSITE" id="PS00626">
    <property type="entry name" value="RCC1_2"/>
    <property type="match status" value="1"/>
</dbReference>
<dbReference type="InterPro" id="IPR011333">
    <property type="entry name" value="SKP1/BTB/POZ_sf"/>
</dbReference>
<dbReference type="Proteomes" id="UP001150062">
    <property type="component" value="Unassembled WGS sequence"/>
</dbReference>
<dbReference type="Gene3D" id="3.30.710.10">
    <property type="entry name" value="Potassium Channel Kv1.1, Chain A"/>
    <property type="match status" value="1"/>
</dbReference>
<proteinExistence type="predicted"/>
<name>A0ABQ8XN77_9EUKA</name>
<feature type="domain" description="BTB" evidence="3">
    <location>
        <begin position="449"/>
        <end position="506"/>
    </location>
</feature>
<protein>
    <submittedName>
        <fullName evidence="4">Btk-binding protein-related</fullName>
    </submittedName>
</protein>
<dbReference type="Gene3D" id="2.130.10.30">
    <property type="entry name" value="Regulator of chromosome condensation 1/beta-lactamase-inhibitor protein II"/>
    <property type="match status" value="1"/>
</dbReference>
<dbReference type="EMBL" id="JAOAOG010000274">
    <property type="protein sequence ID" value="KAJ6233805.1"/>
    <property type="molecule type" value="Genomic_DNA"/>
</dbReference>